<dbReference type="GO" id="GO:0006355">
    <property type="term" value="P:regulation of DNA-templated transcription"/>
    <property type="evidence" value="ECO:0007669"/>
    <property type="project" value="InterPro"/>
</dbReference>
<dbReference type="AlphaFoldDB" id="A0A0A1Z4Q2"/>
<keyword evidence="1 5" id="KW-0597">Phosphoprotein</keyword>
<keyword evidence="3" id="KW-0238">DNA-binding</keyword>
<proteinExistence type="predicted"/>
<keyword evidence="4" id="KW-0804">Transcription</keyword>
<feature type="domain" description="HTH luxR-type" evidence="6">
    <location>
        <begin position="146"/>
        <end position="211"/>
    </location>
</feature>
<protein>
    <submittedName>
        <fullName evidence="8">LuxR family transcriptional regulator</fullName>
    </submittedName>
</protein>
<dbReference type="PROSITE" id="PS50110">
    <property type="entry name" value="RESPONSE_REGULATORY"/>
    <property type="match status" value="1"/>
</dbReference>
<dbReference type="Pfam" id="PF00196">
    <property type="entry name" value="GerE"/>
    <property type="match status" value="1"/>
</dbReference>
<dbReference type="SUPFAM" id="SSF52172">
    <property type="entry name" value="CheY-like"/>
    <property type="match status" value="1"/>
</dbReference>
<evidence type="ECO:0000313" key="9">
    <source>
        <dbReference type="Proteomes" id="UP000030060"/>
    </source>
</evidence>
<dbReference type="EMBL" id="ASGY01000030">
    <property type="protein sequence ID" value="KGE69198.1"/>
    <property type="molecule type" value="Genomic_DNA"/>
</dbReference>
<evidence type="ECO:0000256" key="4">
    <source>
        <dbReference type="ARBA" id="ARBA00023163"/>
    </source>
</evidence>
<evidence type="ECO:0000256" key="1">
    <source>
        <dbReference type="ARBA" id="ARBA00022553"/>
    </source>
</evidence>
<evidence type="ECO:0000259" key="7">
    <source>
        <dbReference type="PROSITE" id="PS50110"/>
    </source>
</evidence>
<dbReference type="GO" id="GO:0003677">
    <property type="term" value="F:DNA binding"/>
    <property type="evidence" value="ECO:0007669"/>
    <property type="project" value="UniProtKB-KW"/>
</dbReference>
<dbReference type="Pfam" id="PF00072">
    <property type="entry name" value="Response_reg"/>
    <property type="match status" value="1"/>
</dbReference>
<gene>
    <name evidence="8" type="ORF">K814_0104325</name>
</gene>
<sequence length="213" mass="23341">MTEVCKHKAIVVDDHPFIRSSVKMLLNQEHFEVVAEADNGADAVQLVREHVPDLVVLDITMPKLDGLEVISRISGLGVPTKVLVLTSQSALFYSMRCMKAGAAGFISKTNGLDELVKAIKAVMGGYTFFPNLATSSVRRSDADATDLELIQSLSDRELTILQQLAQGLSNKEIGDSMLLSNKTVSTYKTRLIEKLKVKSVVYLADFAKRNSLI</sequence>
<dbReference type="PRINTS" id="PR00038">
    <property type="entry name" value="HTHLUXR"/>
</dbReference>
<dbReference type="CDD" id="cd17535">
    <property type="entry name" value="REC_NarL-like"/>
    <property type="match status" value="1"/>
</dbReference>
<dbReference type="GO" id="GO:0000160">
    <property type="term" value="P:phosphorelay signal transduction system"/>
    <property type="evidence" value="ECO:0007669"/>
    <property type="project" value="InterPro"/>
</dbReference>
<keyword evidence="2" id="KW-0805">Transcription regulation</keyword>
<reference evidence="8 9" key="1">
    <citation type="journal article" date="2013" name="Genome Announc.">
        <title>Draft Genome Sequence of Pseudomonas fluorescens LMG 5329, a White Line-Inducing Principle-Producing Bioindicator for the Mushroom Pathogen Pseudomonas tolaasii.</title>
        <authorList>
            <person name="Ghequire M.G."/>
            <person name="Rokni-Zadeh H."/>
            <person name="Zarrineh P."/>
            <person name="De Mot R."/>
        </authorList>
    </citation>
    <scope>NUCLEOTIDE SEQUENCE [LARGE SCALE GENOMIC DNA]</scope>
    <source>
        <strain evidence="8 9">LMG 5329</strain>
    </source>
</reference>
<dbReference type="InterPro" id="IPR039420">
    <property type="entry name" value="WalR-like"/>
</dbReference>
<dbReference type="CDD" id="cd06170">
    <property type="entry name" value="LuxR_C_like"/>
    <property type="match status" value="1"/>
</dbReference>
<dbReference type="InterPro" id="IPR001789">
    <property type="entry name" value="Sig_transdc_resp-reg_receiver"/>
</dbReference>
<dbReference type="InterPro" id="IPR058245">
    <property type="entry name" value="NreC/VraR/RcsB-like_REC"/>
</dbReference>
<dbReference type="PANTHER" id="PTHR43214">
    <property type="entry name" value="TWO-COMPONENT RESPONSE REGULATOR"/>
    <property type="match status" value="1"/>
</dbReference>
<evidence type="ECO:0000256" key="5">
    <source>
        <dbReference type="PROSITE-ProRule" id="PRU00169"/>
    </source>
</evidence>
<dbReference type="PROSITE" id="PS50043">
    <property type="entry name" value="HTH_LUXR_2"/>
    <property type="match status" value="1"/>
</dbReference>
<dbReference type="RefSeq" id="WP_038843414.1">
    <property type="nucleotide sequence ID" value="NZ_ASGY01000030.1"/>
</dbReference>
<comment type="caution">
    <text evidence="8">The sequence shown here is derived from an EMBL/GenBank/DDBJ whole genome shotgun (WGS) entry which is preliminary data.</text>
</comment>
<dbReference type="OrthoDB" id="5593303at2"/>
<evidence type="ECO:0000256" key="3">
    <source>
        <dbReference type="ARBA" id="ARBA00023125"/>
    </source>
</evidence>
<evidence type="ECO:0000256" key="2">
    <source>
        <dbReference type="ARBA" id="ARBA00023015"/>
    </source>
</evidence>
<dbReference type="Proteomes" id="UP000030060">
    <property type="component" value="Unassembled WGS sequence"/>
</dbReference>
<dbReference type="PROSITE" id="PS00622">
    <property type="entry name" value="HTH_LUXR_1"/>
    <property type="match status" value="1"/>
</dbReference>
<organism evidence="8 9">
    <name type="scientific">Pseudomonas fluorescens LMG 5329</name>
    <dbReference type="NCBI Taxonomy" id="1324332"/>
    <lineage>
        <taxon>Bacteria</taxon>
        <taxon>Pseudomonadati</taxon>
        <taxon>Pseudomonadota</taxon>
        <taxon>Gammaproteobacteria</taxon>
        <taxon>Pseudomonadales</taxon>
        <taxon>Pseudomonadaceae</taxon>
        <taxon>Pseudomonas</taxon>
    </lineage>
</organism>
<dbReference type="Gene3D" id="3.40.50.2300">
    <property type="match status" value="1"/>
</dbReference>
<dbReference type="InterPro" id="IPR000792">
    <property type="entry name" value="Tscrpt_reg_LuxR_C"/>
</dbReference>
<accession>A0A0A1Z4Q2</accession>
<evidence type="ECO:0000313" key="8">
    <source>
        <dbReference type="EMBL" id="KGE69198.1"/>
    </source>
</evidence>
<evidence type="ECO:0000259" key="6">
    <source>
        <dbReference type="PROSITE" id="PS50043"/>
    </source>
</evidence>
<dbReference type="InterPro" id="IPR011006">
    <property type="entry name" value="CheY-like_superfamily"/>
</dbReference>
<name>A0A0A1Z4Q2_PSEFL</name>
<feature type="domain" description="Response regulatory" evidence="7">
    <location>
        <begin position="8"/>
        <end position="123"/>
    </location>
</feature>
<dbReference type="SMART" id="SM00448">
    <property type="entry name" value="REC"/>
    <property type="match status" value="1"/>
</dbReference>
<feature type="modified residue" description="4-aspartylphosphate" evidence="5">
    <location>
        <position position="58"/>
    </location>
</feature>
<dbReference type="SMART" id="SM00421">
    <property type="entry name" value="HTH_LUXR"/>
    <property type="match status" value="1"/>
</dbReference>
<dbReference type="PANTHER" id="PTHR43214:SF41">
    <property type="entry name" value="NITRATE_NITRITE RESPONSE REGULATOR PROTEIN NARP"/>
    <property type="match status" value="1"/>
</dbReference>